<feature type="domain" description="CheW-like" evidence="2">
    <location>
        <begin position="220"/>
        <end position="357"/>
    </location>
</feature>
<name>A0A0J1GHF7_9GAMM</name>
<dbReference type="GO" id="GO:0007165">
    <property type="term" value="P:signal transduction"/>
    <property type="evidence" value="ECO:0007669"/>
    <property type="project" value="InterPro"/>
</dbReference>
<evidence type="ECO:0000313" key="4">
    <source>
        <dbReference type="Proteomes" id="UP000036426"/>
    </source>
</evidence>
<keyword evidence="4" id="KW-1185">Reference proteome</keyword>
<protein>
    <recommendedName>
        <fullName evidence="2">CheW-like domain-containing protein</fullName>
    </recommendedName>
</protein>
<reference evidence="3 4" key="1">
    <citation type="submission" date="2015-05" db="EMBL/GenBank/DDBJ databases">
        <title>Photobacterium galathea sp. nov.</title>
        <authorList>
            <person name="Machado H."/>
            <person name="Gram L."/>
        </authorList>
    </citation>
    <scope>NUCLEOTIDE SEQUENCE [LARGE SCALE GENOMIC DNA]</scope>
    <source>
        <strain evidence="3 4">DSM 25995</strain>
    </source>
</reference>
<dbReference type="SMART" id="SM00260">
    <property type="entry name" value="CheW"/>
    <property type="match status" value="1"/>
</dbReference>
<feature type="region of interest" description="Disordered" evidence="1">
    <location>
        <begin position="1"/>
        <end position="29"/>
    </location>
</feature>
<dbReference type="PATRIC" id="fig|754436.4.peg.4299"/>
<dbReference type="SUPFAM" id="SSF50341">
    <property type="entry name" value="CheW-like"/>
    <property type="match status" value="1"/>
</dbReference>
<dbReference type="InterPro" id="IPR036061">
    <property type="entry name" value="CheW-like_dom_sf"/>
</dbReference>
<dbReference type="Proteomes" id="UP000036426">
    <property type="component" value="Unassembled WGS sequence"/>
</dbReference>
<accession>A0A0J1GHF7</accession>
<evidence type="ECO:0000256" key="1">
    <source>
        <dbReference type="SAM" id="MobiDB-lite"/>
    </source>
</evidence>
<dbReference type="GO" id="GO:0006935">
    <property type="term" value="P:chemotaxis"/>
    <property type="evidence" value="ECO:0007669"/>
    <property type="project" value="InterPro"/>
</dbReference>
<dbReference type="Pfam" id="PF01584">
    <property type="entry name" value="CheW"/>
    <property type="match status" value="1"/>
</dbReference>
<evidence type="ECO:0000313" key="3">
    <source>
        <dbReference type="EMBL" id="KLU98918.1"/>
    </source>
</evidence>
<dbReference type="PROSITE" id="PS50851">
    <property type="entry name" value="CHEW"/>
    <property type="match status" value="1"/>
</dbReference>
<dbReference type="InterPro" id="IPR002545">
    <property type="entry name" value="CheW-lke_dom"/>
</dbReference>
<dbReference type="AlphaFoldDB" id="A0A0J1GHF7"/>
<gene>
    <name evidence="3" type="ORF">ABT58_20410</name>
</gene>
<dbReference type="Gene3D" id="2.30.30.40">
    <property type="entry name" value="SH3 Domains"/>
    <property type="match status" value="1"/>
</dbReference>
<comment type="caution">
    <text evidence="3">The sequence shown here is derived from an EMBL/GenBank/DDBJ whole genome shotgun (WGS) entry which is preliminary data.</text>
</comment>
<evidence type="ECO:0000259" key="2">
    <source>
        <dbReference type="PROSITE" id="PS50851"/>
    </source>
</evidence>
<dbReference type="EMBL" id="LDOV01000041">
    <property type="protein sequence ID" value="KLU98918.1"/>
    <property type="molecule type" value="Genomic_DNA"/>
</dbReference>
<sequence length="368" mass="39867">MPRPDDTALSASVGDVNADQDTSSTPFDFASLDEEDAPLQPALALSPLEVAPSPRVSWFDVPAERDDLQRLLSQVSLLAEQTEVEAEVEAPSAEPDDTALSDDWALVMAHDADHAQAVDLVPDSALDITTDAPLSSIEINTVSATEQDMALPDITVQDLSVAETDLSTDLATGIVTDIATGIATDTALASETETKTALATQAGADLPPDGWQQQEVLGDEFQALFFEVHGVTFAVPLTELGGIHQLGEVSHLFGRPPWYLGLMTNRDHSLDVVDTARWVMPERLVDDAHRDAYRYLVMLGESRWGLACDSLQGTQTLHEHSVRWREQAGKRPWLAGMVKEKMCALIHVPELIAMLDAGLDVQTTLQQA</sequence>
<proteinExistence type="predicted"/>
<dbReference type="Gene3D" id="2.40.50.180">
    <property type="entry name" value="CheA-289, Domain 4"/>
    <property type="match status" value="1"/>
</dbReference>
<organism evidence="3 4">
    <name type="scientific">Photobacterium aphoticum</name>
    <dbReference type="NCBI Taxonomy" id="754436"/>
    <lineage>
        <taxon>Bacteria</taxon>
        <taxon>Pseudomonadati</taxon>
        <taxon>Pseudomonadota</taxon>
        <taxon>Gammaproteobacteria</taxon>
        <taxon>Vibrionales</taxon>
        <taxon>Vibrionaceae</taxon>
        <taxon>Photobacterium</taxon>
    </lineage>
</organism>